<keyword evidence="2" id="KW-0808">Transferase</keyword>
<gene>
    <name evidence="5" type="ORF">SEMRO_410_G137490.1</name>
</gene>
<keyword evidence="1" id="KW-0328">Glycosyltransferase</keyword>
<dbReference type="GO" id="GO:0016757">
    <property type="term" value="F:glycosyltransferase activity"/>
    <property type="evidence" value="ECO:0007669"/>
    <property type="project" value="UniProtKB-KW"/>
</dbReference>
<accession>A0A9N8HD59</accession>
<comment type="caution">
    <text evidence="5">The sequence shown here is derived from an EMBL/GenBank/DDBJ whole genome shotgun (WGS) entry which is preliminary data.</text>
</comment>
<dbReference type="AlphaFoldDB" id="A0A9N8HD59"/>
<evidence type="ECO:0000256" key="2">
    <source>
        <dbReference type="ARBA" id="ARBA00022679"/>
    </source>
</evidence>
<protein>
    <recommendedName>
        <fullName evidence="4">Glycosyltransferase 61 catalytic domain-containing protein</fullName>
    </recommendedName>
</protein>
<dbReference type="InterPro" id="IPR007657">
    <property type="entry name" value="Glycosyltransferase_61"/>
</dbReference>
<name>A0A9N8HD59_9STRA</name>
<evidence type="ECO:0000259" key="4">
    <source>
        <dbReference type="Pfam" id="PF04577"/>
    </source>
</evidence>
<dbReference type="EMBL" id="CAICTM010000409">
    <property type="protein sequence ID" value="CAB9509921.1"/>
    <property type="molecule type" value="Genomic_DNA"/>
</dbReference>
<evidence type="ECO:0000256" key="1">
    <source>
        <dbReference type="ARBA" id="ARBA00022676"/>
    </source>
</evidence>
<evidence type="ECO:0000313" key="6">
    <source>
        <dbReference type="Proteomes" id="UP001153069"/>
    </source>
</evidence>
<dbReference type="Proteomes" id="UP001153069">
    <property type="component" value="Unassembled WGS sequence"/>
</dbReference>
<sequence>MHSLNATFSNLTMAFSPSRLAALFLLVTCGSVIVSYDLQLRESDVDMESLQQVTDFPQSPPQAIKAIIPEDSPIPVLVAAKRRLLHDKAQQMAERERVDMYEVGHFPANFPLEEFLDGPGMPYYDADIHNQLVFPTSPKNEAFCEFQQDLASAFHLPHTMQQLLRCFSWWQANPTKKPALLLDKQFRLKSQFTEGFMKALVETFGLRVREPKKNFKAAAVHALTTGRNQSTTVYYQMRSTQDAEVLRSGIIKQYKLESSGCRNNKYPTIGFLNRVGHRHVSNSHDIIQEIAASKINHTEIQYLDSFDGKSFLEQAAFMANVDILISPHGAQLTNSIFMPQCGGFLELFPRGYHWPELFGTLAASNGHLPVGLYTGPPENRTQDIKYFWSTYELRIQAKHKSVEAHPGMSALAIQELVLHRESCCQQQLQDNNKS</sequence>
<evidence type="ECO:0000256" key="3">
    <source>
        <dbReference type="ARBA" id="ARBA00023180"/>
    </source>
</evidence>
<feature type="domain" description="Glycosyltransferase 61 catalytic" evidence="4">
    <location>
        <begin position="239"/>
        <end position="341"/>
    </location>
</feature>
<organism evidence="5 6">
    <name type="scientific">Seminavis robusta</name>
    <dbReference type="NCBI Taxonomy" id="568900"/>
    <lineage>
        <taxon>Eukaryota</taxon>
        <taxon>Sar</taxon>
        <taxon>Stramenopiles</taxon>
        <taxon>Ochrophyta</taxon>
        <taxon>Bacillariophyta</taxon>
        <taxon>Bacillariophyceae</taxon>
        <taxon>Bacillariophycidae</taxon>
        <taxon>Naviculales</taxon>
        <taxon>Naviculaceae</taxon>
        <taxon>Seminavis</taxon>
    </lineage>
</organism>
<reference evidence="5" key="1">
    <citation type="submission" date="2020-06" db="EMBL/GenBank/DDBJ databases">
        <authorList>
            <consortium name="Plant Systems Biology data submission"/>
        </authorList>
    </citation>
    <scope>NUCLEOTIDE SEQUENCE</scope>
    <source>
        <strain evidence="5">D6</strain>
    </source>
</reference>
<dbReference type="OrthoDB" id="48748at2759"/>
<dbReference type="Pfam" id="PF04577">
    <property type="entry name" value="Glyco_transf_61"/>
    <property type="match status" value="1"/>
</dbReference>
<dbReference type="InterPro" id="IPR049625">
    <property type="entry name" value="Glyco_transf_61_cat"/>
</dbReference>
<dbReference type="PANTHER" id="PTHR20961">
    <property type="entry name" value="GLYCOSYLTRANSFERASE"/>
    <property type="match status" value="1"/>
</dbReference>
<evidence type="ECO:0000313" key="5">
    <source>
        <dbReference type="EMBL" id="CAB9509921.1"/>
    </source>
</evidence>
<keyword evidence="6" id="KW-1185">Reference proteome</keyword>
<keyword evidence="3" id="KW-0325">Glycoprotein</keyword>
<proteinExistence type="predicted"/>